<reference evidence="2 3" key="1">
    <citation type="submission" date="2021-08" db="EMBL/GenBank/DDBJ databases">
        <authorList>
            <person name="Zhang D."/>
            <person name="Zhang A."/>
            <person name="Wang L."/>
        </authorList>
    </citation>
    <scope>NUCLEOTIDE SEQUENCE [LARGE SCALE GENOMIC DNA]</scope>
    <source>
        <strain evidence="2 3">WL0086</strain>
    </source>
</reference>
<organism evidence="2 3">
    <name type="scientific">Actomonas aquatica</name>
    <dbReference type="NCBI Taxonomy" id="2866162"/>
    <lineage>
        <taxon>Bacteria</taxon>
        <taxon>Pseudomonadati</taxon>
        <taxon>Verrucomicrobiota</taxon>
        <taxon>Opitutia</taxon>
        <taxon>Opitutales</taxon>
        <taxon>Opitutaceae</taxon>
        <taxon>Actomonas</taxon>
    </lineage>
</organism>
<evidence type="ECO:0008006" key="4">
    <source>
        <dbReference type="Google" id="ProtNLM"/>
    </source>
</evidence>
<accession>A0ABZ1C9J8</accession>
<reference evidence="2 3" key="2">
    <citation type="submission" date="2023-12" db="EMBL/GenBank/DDBJ databases">
        <title>Description of an unclassified Opitutus bacterium of Verrucomicrobiota.</title>
        <authorList>
            <person name="Zhang D.-F."/>
        </authorList>
    </citation>
    <scope>NUCLEOTIDE SEQUENCE [LARGE SCALE GENOMIC DNA]</scope>
    <source>
        <strain evidence="2 3">WL0086</strain>
    </source>
</reference>
<dbReference type="EMBL" id="CP139781">
    <property type="protein sequence ID" value="WRQ88173.1"/>
    <property type="molecule type" value="Genomic_DNA"/>
</dbReference>
<proteinExistence type="predicted"/>
<keyword evidence="1" id="KW-0472">Membrane</keyword>
<keyword evidence="3" id="KW-1185">Reference proteome</keyword>
<evidence type="ECO:0000313" key="3">
    <source>
        <dbReference type="Proteomes" id="UP000738431"/>
    </source>
</evidence>
<evidence type="ECO:0000256" key="1">
    <source>
        <dbReference type="SAM" id="Phobius"/>
    </source>
</evidence>
<keyword evidence="1" id="KW-0812">Transmembrane</keyword>
<name>A0ABZ1C9J8_9BACT</name>
<protein>
    <recommendedName>
        <fullName evidence="4">Flp pilus-assembly TadG-like N-terminal domain-containing protein</fullName>
    </recommendedName>
</protein>
<sequence length="882" mass="95788">MFAVNRAFPANRRGSALLTVIICSTIAAITAASVLALMSTQRRLSLRKELEMHAVNAAESTIDYAYSSLINKVNTVGSFNIGEIPNVSYSNYALPANVRNFLSGGIAMPAGSYDGDTGYVSLSAPTVRVKPVVSLAARRWIDPADPANDDDPNRGQWVWESQVPMIASVTASQSGESYTAYLQKSIVGRQVPMFQHAIFFQGQLQLHRSYRVVGPVHTNGTLLLNAQNGDTSVYAGGLTSSGHFYRGSTNDVGGTGADPYGYTPVDAYGDLDFSAARSPRVNPVATGNNRISIFVETQMSGGSPNHVLSYNNSGQDSRRSDWRNWALQTYKGHLQDKAHQVPTFTPQGSVAYRPDVPATNAVNEFSNGTYSLIEPLLPPLHASRKNDISRGNKLAARAGLILRIERNNDWVPSPVSGSRSSNPGGGAYQYPATGRYYRYSGSNYYNPSNEWRAANRGERFVVKAYKYTTRASAGVEPVLAPVRLPDNLIGEANASINAVLSGRPHFEEVTYSGSGTGTNVLSAMHDPRLARPVDMLTLDISRLKAVLEGTAMDSTAVDFRSDFDPATEWNGILYIEMPTSLTPDTAVAANTTEASGVVIPSQPFNVGSAELRHPDRWSEADNLGRANRTDSIVPFAPELRRYPTSFTDSAMQSPEWAIPGLQLINGGSLPDPNNTGFTLATNMPLYMLGSYNCDGNIYSGTNIASTNPDAYATREFGEVPAAIFCDTFTVMSASWPSNRAKSFLGHDNRSSSRPAGARVEIAACIATGEYPIFEFFFHAVEHYQSLYNSGPPIVFKGSVVGMFKSEVQEVKQAYGRNRNNLTEDYWHAHGAYAIPSVRFHQDLVDGTFPPGIPMAMIFRPSDHRFLRQGNAGDNAVLNSVGL</sequence>
<dbReference type="Proteomes" id="UP000738431">
    <property type="component" value="Chromosome"/>
</dbReference>
<feature type="transmembrane region" description="Helical" evidence="1">
    <location>
        <begin position="16"/>
        <end position="38"/>
    </location>
</feature>
<evidence type="ECO:0000313" key="2">
    <source>
        <dbReference type="EMBL" id="WRQ88173.1"/>
    </source>
</evidence>
<dbReference type="RefSeq" id="WP_221028797.1">
    <property type="nucleotide sequence ID" value="NZ_CP139781.1"/>
</dbReference>
<gene>
    <name evidence="2" type="ORF">K1X11_002055</name>
</gene>
<keyword evidence="1" id="KW-1133">Transmembrane helix</keyword>